<dbReference type="InterPro" id="IPR025979">
    <property type="entry name" value="ChrR-like_cupin_dom"/>
</dbReference>
<organism evidence="2 3">
    <name type="scientific">Pyrinomonas methylaliphatogenes</name>
    <dbReference type="NCBI Taxonomy" id="454194"/>
    <lineage>
        <taxon>Bacteria</taxon>
        <taxon>Pseudomonadati</taxon>
        <taxon>Acidobacteriota</taxon>
        <taxon>Blastocatellia</taxon>
        <taxon>Blastocatellales</taxon>
        <taxon>Pyrinomonadaceae</taxon>
        <taxon>Pyrinomonas</taxon>
    </lineage>
</organism>
<reference evidence="2 3" key="2">
    <citation type="submission" date="2015-01" db="EMBL/GenBank/DDBJ databases">
        <title>Complete genome sequence of Pyrinomonas methylaliphatogenes type strain K22T.</title>
        <authorList>
            <person name="Lee K.C.Y."/>
            <person name="Power J.F."/>
            <person name="Dunfield P.F."/>
            <person name="Morgan X.C."/>
            <person name="Huttenhower C."/>
            <person name="Stott M.B."/>
        </authorList>
    </citation>
    <scope>NUCLEOTIDE SEQUENCE [LARGE SCALE GENOMIC DNA]</scope>
    <source>
        <strain evidence="2 3">K22</strain>
    </source>
</reference>
<sequence>MSKPELEFTPVQNVAWTPVPDGVPGLYERILARDPRTGVVTRILRFDPGTDTSPMGAVVHDFWEEVYILEGELHDLSLGKTFGAGSYACRPPGMRHGPWRTERGCLTFEVRYHAREEP</sequence>
<keyword evidence="3" id="KW-1185">Reference proteome</keyword>
<protein>
    <submittedName>
        <fullName evidence="2">ChrR Cupin-like domain</fullName>
    </submittedName>
</protein>
<dbReference type="Pfam" id="PF12973">
    <property type="entry name" value="Cupin_7"/>
    <property type="match status" value="1"/>
</dbReference>
<dbReference type="RefSeq" id="WP_041975203.1">
    <property type="nucleotide sequence ID" value="NZ_CBXV010000004.1"/>
</dbReference>
<dbReference type="InterPro" id="IPR011051">
    <property type="entry name" value="RmlC_Cupin_sf"/>
</dbReference>
<dbReference type="InterPro" id="IPR014710">
    <property type="entry name" value="RmlC-like_jellyroll"/>
</dbReference>
<evidence type="ECO:0000259" key="1">
    <source>
        <dbReference type="Pfam" id="PF12973"/>
    </source>
</evidence>
<evidence type="ECO:0000313" key="2">
    <source>
        <dbReference type="EMBL" id="CDM65166.1"/>
    </source>
</evidence>
<gene>
    <name evidence="2" type="ORF">PYK22_01164</name>
</gene>
<proteinExistence type="predicted"/>
<dbReference type="EMBL" id="CBXV010000004">
    <property type="protein sequence ID" value="CDM65166.1"/>
    <property type="molecule type" value="Genomic_DNA"/>
</dbReference>
<feature type="domain" description="ChrR-like cupin" evidence="1">
    <location>
        <begin position="11"/>
        <end position="109"/>
    </location>
</feature>
<name>A0A0B6WVQ4_9BACT</name>
<evidence type="ECO:0000313" key="3">
    <source>
        <dbReference type="Proteomes" id="UP000031518"/>
    </source>
</evidence>
<accession>A0A0B6WVQ4</accession>
<dbReference type="SUPFAM" id="SSF51182">
    <property type="entry name" value="RmlC-like cupins"/>
    <property type="match status" value="1"/>
</dbReference>
<dbReference type="OrthoDB" id="9793147at2"/>
<dbReference type="AlphaFoldDB" id="A0A0B6WVQ4"/>
<reference evidence="2 3" key="1">
    <citation type="submission" date="2013-12" db="EMBL/GenBank/DDBJ databases">
        <authorList>
            <person name="Stott M."/>
        </authorList>
    </citation>
    <scope>NUCLEOTIDE SEQUENCE [LARGE SCALE GENOMIC DNA]</scope>
    <source>
        <strain evidence="2 3">K22</strain>
    </source>
</reference>
<dbReference type="Gene3D" id="2.60.120.10">
    <property type="entry name" value="Jelly Rolls"/>
    <property type="match status" value="1"/>
</dbReference>
<dbReference type="Proteomes" id="UP000031518">
    <property type="component" value="Unassembled WGS sequence"/>
</dbReference>
<dbReference type="STRING" id="454194.PYK22_01164"/>